<comment type="caution">
    <text evidence="1">The sequence shown here is derived from an EMBL/GenBank/DDBJ whole genome shotgun (WGS) entry which is preliminary data.</text>
</comment>
<dbReference type="EMBL" id="CM046114">
    <property type="protein sequence ID" value="KAI8420075.1"/>
    <property type="molecule type" value="Genomic_DNA"/>
</dbReference>
<name>A0ACC0J7P9_CHOFU</name>
<evidence type="ECO:0000313" key="2">
    <source>
        <dbReference type="Proteomes" id="UP001064048"/>
    </source>
</evidence>
<sequence length="217" mass="23233">MPLLSAYSRRLTSNFPFAGRGAKALETNALPETLHETTPRDPVTADEFIQRALDTKPRKKLKQTAPEPPTTSTTPSHYATLTLINNAKPPGLSDVQQPKTTNPQVPPNIEAGSLVVLTVNDPKSPTKKMLQTYISRGAGQLTPVALPPTLLNSVVGYMKKGTPRGTVSTDSSPQLLSPTSVGSVDSRTAGATTPSVIQVNPTHTKRQRLSSYTITQL</sequence>
<gene>
    <name evidence="1" type="ORF">MSG28_008661</name>
</gene>
<reference evidence="1 2" key="1">
    <citation type="journal article" date="2022" name="Genome Biol. Evol.">
        <title>The Spruce Budworm Genome: Reconstructing the Evolutionary History of Antifreeze Proteins.</title>
        <authorList>
            <person name="Beliveau C."/>
            <person name="Gagne P."/>
            <person name="Picq S."/>
            <person name="Vernygora O."/>
            <person name="Keeling C.I."/>
            <person name="Pinkney K."/>
            <person name="Doucet D."/>
            <person name="Wen F."/>
            <person name="Johnston J.S."/>
            <person name="Maaroufi H."/>
            <person name="Boyle B."/>
            <person name="Laroche J."/>
            <person name="Dewar K."/>
            <person name="Juretic N."/>
            <person name="Blackburn G."/>
            <person name="Nisole A."/>
            <person name="Brunet B."/>
            <person name="Brandao M."/>
            <person name="Lumley L."/>
            <person name="Duan J."/>
            <person name="Quan G."/>
            <person name="Lucarotti C.J."/>
            <person name="Roe A.D."/>
            <person name="Sperling F.A.H."/>
            <person name="Levesque R.C."/>
            <person name="Cusson M."/>
        </authorList>
    </citation>
    <scope>NUCLEOTIDE SEQUENCE [LARGE SCALE GENOMIC DNA]</scope>
    <source>
        <strain evidence="1">Glfc:IPQL:Cfum</strain>
    </source>
</reference>
<dbReference type="Proteomes" id="UP001064048">
    <property type="component" value="Chromosome 14"/>
</dbReference>
<proteinExistence type="predicted"/>
<protein>
    <submittedName>
        <fullName evidence="1">Uncharacterized protein</fullName>
    </submittedName>
</protein>
<organism evidence="1 2">
    <name type="scientific">Choristoneura fumiferana</name>
    <name type="common">Spruce budworm moth</name>
    <name type="synonym">Archips fumiferana</name>
    <dbReference type="NCBI Taxonomy" id="7141"/>
    <lineage>
        <taxon>Eukaryota</taxon>
        <taxon>Metazoa</taxon>
        <taxon>Ecdysozoa</taxon>
        <taxon>Arthropoda</taxon>
        <taxon>Hexapoda</taxon>
        <taxon>Insecta</taxon>
        <taxon>Pterygota</taxon>
        <taxon>Neoptera</taxon>
        <taxon>Endopterygota</taxon>
        <taxon>Lepidoptera</taxon>
        <taxon>Glossata</taxon>
        <taxon>Ditrysia</taxon>
        <taxon>Tortricoidea</taxon>
        <taxon>Tortricidae</taxon>
        <taxon>Tortricinae</taxon>
        <taxon>Choristoneura</taxon>
    </lineage>
</organism>
<evidence type="ECO:0000313" key="1">
    <source>
        <dbReference type="EMBL" id="KAI8420075.1"/>
    </source>
</evidence>
<keyword evidence="2" id="KW-1185">Reference proteome</keyword>
<accession>A0ACC0J7P9</accession>